<keyword evidence="3" id="KW-1185">Reference proteome</keyword>
<comment type="caution">
    <text evidence="2">The sequence shown here is derived from an EMBL/GenBank/DDBJ whole genome shotgun (WGS) entry which is preliminary data.</text>
</comment>
<evidence type="ECO:0000313" key="2">
    <source>
        <dbReference type="EMBL" id="KAH0564443.1"/>
    </source>
</evidence>
<accession>A0AAV7J0Y4</accession>
<reference evidence="2 3" key="1">
    <citation type="journal article" date="2021" name="J. Hered.">
        <title>A chromosome-level genome assembly of the parasitoid wasp, Cotesia glomerata (Hymenoptera: Braconidae).</title>
        <authorList>
            <person name="Pinto B.J."/>
            <person name="Weis J.J."/>
            <person name="Gamble T."/>
            <person name="Ode P.J."/>
            <person name="Paul R."/>
            <person name="Zaspel J.M."/>
        </authorList>
    </citation>
    <scope>NUCLEOTIDE SEQUENCE [LARGE SCALE GENOMIC DNA]</scope>
    <source>
        <strain evidence="2">CgM1</strain>
    </source>
</reference>
<proteinExistence type="predicted"/>
<dbReference type="AlphaFoldDB" id="A0AAV7J0Y4"/>
<dbReference type="EMBL" id="JAHXZJ010000002">
    <property type="protein sequence ID" value="KAH0564443.1"/>
    <property type="molecule type" value="Genomic_DNA"/>
</dbReference>
<protein>
    <submittedName>
        <fullName evidence="2">Uncharacterized protein</fullName>
    </submittedName>
</protein>
<name>A0AAV7J0Y4_COTGL</name>
<feature type="compositionally biased region" description="Basic and acidic residues" evidence="1">
    <location>
        <begin position="10"/>
        <end position="20"/>
    </location>
</feature>
<organism evidence="2 3">
    <name type="scientific">Cotesia glomerata</name>
    <name type="common">Lepidopteran parasitic wasp</name>
    <name type="synonym">Apanteles glomeratus</name>
    <dbReference type="NCBI Taxonomy" id="32391"/>
    <lineage>
        <taxon>Eukaryota</taxon>
        <taxon>Metazoa</taxon>
        <taxon>Ecdysozoa</taxon>
        <taxon>Arthropoda</taxon>
        <taxon>Hexapoda</taxon>
        <taxon>Insecta</taxon>
        <taxon>Pterygota</taxon>
        <taxon>Neoptera</taxon>
        <taxon>Endopterygota</taxon>
        <taxon>Hymenoptera</taxon>
        <taxon>Apocrita</taxon>
        <taxon>Ichneumonoidea</taxon>
        <taxon>Braconidae</taxon>
        <taxon>Microgastrinae</taxon>
        <taxon>Cotesia</taxon>
    </lineage>
</organism>
<evidence type="ECO:0000256" key="1">
    <source>
        <dbReference type="SAM" id="MobiDB-lite"/>
    </source>
</evidence>
<evidence type="ECO:0000313" key="3">
    <source>
        <dbReference type="Proteomes" id="UP000826195"/>
    </source>
</evidence>
<dbReference type="Proteomes" id="UP000826195">
    <property type="component" value="Unassembled WGS sequence"/>
</dbReference>
<gene>
    <name evidence="2" type="ORF">KQX54_012108</name>
</gene>
<feature type="region of interest" description="Disordered" evidence="1">
    <location>
        <begin position="1"/>
        <end position="20"/>
    </location>
</feature>
<sequence length="80" mass="8715">MQMDGTLQHPVDDSRADSTREEAFTQEKYLGAGVAFSWTCSSDFLRALCTTSLDRASSERMGMTLALLGAIIPRVIDGIT</sequence>